<dbReference type="Gene3D" id="3.20.20.100">
    <property type="entry name" value="NADP-dependent oxidoreductase domain"/>
    <property type="match status" value="1"/>
</dbReference>
<evidence type="ECO:0000256" key="4">
    <source>
        <dbReference type="PIRSR" id="PIRSR000097-1"/>
    </source>
</evidence>
<feature type="binding site" evidence="5">
    <location>
        <position position="106"/>
    </location>
    <ligand>
        <name>substrate</name>
    </ligand>
</feature>
<dbReference type="PRINTS" id="PR00069">
    <property type="entry name" value="ALDKETRDTASE"/>
</dbReference>
<dbReference type="STRING" id="4999.A0A1Y1UTB3"/>
<organism evidence="9 10">
    <name type="scientific">Kockovaella imperatae</name>
    <dbReference type="NCBI Taxonomy" id="4999"/>
    <lineage>
        <taxon>Eukaryota</taxon>
        <taxon>Fungi</taxon>
        <taxon>Dikarya</taxon>
        <taxon>Basidiomycota</taxon>
        <taxon>Agaricomycotina</taxon>
        <taxon>Tremellomycetes</taxon>
        <taxon>Tremellales</taxon>
        <taxon>Cuniculitremaceae</taxon>
        <taxon>Kockovaella</taxon>
    </lineage>
</organism>
<evidence type="ECO:0000256" key="6">
    <source>
        <dbReference type="PIRSR" id="PIRSR000097-3"/>
    </source>
</evidence>
<evidence type="ECO:0000259" key="8">
    <source>
        <dbReference type="Pfam" id="PF00248"/>
    </source>
</evidence>
<dbReference type="CDD" id="cd19120">
    <property type="entry name" value="AKR_AKR3C2-3"/>
    <property type="match status" value="1"/>
</dbReference>
<dbReference type="RefSeq" id="XP_021874939.1">
    <property type="nucleotide sequence ID" value="XM_022013091.1"/>
</dbReference>
<dbReference type="GeneID" id="33554899"/>
<dbReference type="InterPro" id="IPR023210">
    <property type="entry name" value="NADP_OxRdtase_dom"/>
</dbReference>
<dbReference type="OrthoDB" id="416253at2759"/>
<dbReference type="SUPFAM" id="SSF51430">
    <property type="entry name" value="NAD(P)-linked oxidoreductase"/>
    <property type="match status" value="1"/>
</dbReference>
<keyword evidence="7" id="KW-0812">Transmembrane</keyword>
<dbReference type="AlphaFoldDB" id="A0A1Y1UTB3"/>
<feature type="transmembrane region" description="Helical" evidence="7">
    <location>
        <begin position="284"/>
        <end position="305"/>
    </location>
</feature>
<evidence type="ECO:0000313" key="9">
    <source>
        <dbReference type="EMBL" id="ORX41260.1"/>
    </source>
</evidence>
<feature type="site" description="Lowers pKa of active site Tyr" evidence="6">
    <location>
        <position position="76"/>
    </location>
</feature>
<reference evidence="9 10" key="1">
    <citation type="submission" date="2017-03" db="EMBL/GenBank/DDBJ databases">
        <title>Widespread Adenine N6-methylation of Active Genes in Fungi.</title>
        <authorList>
            <consortium name="DOE Joint Genome Institute"/>
            <person name="Mondo S.J."/>
            <person name="Dannebaum R.O."/>
            <person name="Kuo R.C."/>
            <person name="Louie K.B."/>
            <person name="Bewick A.J."/>
            <person name="Labutti K."/>
            <person name="Haridas S."/>
            <person name="Kuo A."/>
            <person name="Salamov A."/>
            <person name="Ahrendt S.R."/>
            <person name="Lau R."/>
            <person name="Bowen B.P."/>
            <person name="Lipzen A."/>
            <person name="Sullivan W."/>
            <person name="Andreopoulos W.B."/>
            <person name="Clum A."/>
            <person name="Lindquist E."/>
            <person name="Daum C."/>
            <person name="Northen T.R."/>
            <person name="Ramamoorthy G."/>
            <person name="Schmitz R.J."/>
            <person name="Gryganskyi A."/>
            <person name="Culley D."/>
            <person name="Magnuson J."/>
            <person name="James T.Y."/>
            <person name="O'Malley M.A."/>
            <person name="Stajich J.E."/>
            <person name="Spatafora J.W."/>
            <person name="Visel A."/>
            <person name="Grigoriev I.V."/>
        </authorList>
    </citation>
    <scope>NUCLEOTIDE SEQUENCE [LARGE SCALE GENOMIC DNA]</scope>
    <source>
        <strain evidence="9 10">NRRL Y-17943</strain>
    </source>
</reference>
<dbReference type="PANTHER" id="PTHR43827:SF3">
    <property type="entry name" value="NADP-DEPENDENT OXIDOREDUCTASE DOMAIN-CONTAINING PROTEIN"/>
    <property type="match status" value="1"/>
</dbReference>
<dbReference type="InParanoid" id="A0A1Y1UTB3"/>
<feature type="active site" description="Proton donor" evidence="4">
    <location>
        <position position="51"/>
    </location>
</feature>
<dbReference type="PROSITE" id="PS00062">
    <property type="entry name" value="ALDOKETO_REDUCTASE_2"/>
    <property type="match status" value="1"/>
</dbReference>
<evidence type="ECO:0000256" key="5">
    <source>
        <dbReference type="PIRSR" id="PIRSR000097-2"/>
    </source>
</evidence>
<keyword evidence="7" id="KW-0472">Membrane</keyword>
<protein>
    <submittedName>
        <fullName evidence="9">Aldo/keto reductase</fullName>
    </submittedName>
</protein>
<sequence>MPWPHFTLNDGSSMPSIAYGHIYWVNQETIEPDVIKAIETDFIHLDTAQGYYDEDRFARAIKKSNKSRKDLYITTKWSRADTDIKDACENSLRQLEVDQVDLYLIHNRGLCGNDIEGHWARMELVKKLGYTKSIGVSNFNLHDLKTLIASCSIVPAVNQIQLDPHFYAEQIPLIEYCREKGIVVEAYSALIPLREDPDGPISKTLQRIGKDKNAEPEQVLMAWCLAKGCAVVTSSHQESRMKSYIQAGDVKLSSEDIEAIDKAGKQAAFRANTMKLARATSRRFISALGVFAVCWLLSLMIRVYLL</sequence>
<dbReference type="GO" id="GO:0016616">
    <property type="term" value="F:oxidoreductase activity, acting on the CH-OH group of donors, NAD or NADP as acceptor"/>
    <property type="evidence" value="ECO:0007669"/>
    <property type="project" value="UniProtKB-ARBA"/>
</dbReference>
<dbReference type="PANTHER" id="PTHR43827">
    <property type="entry name" value="2,5-DIKETO-D-GLUCONIC ACID REDUCTASE"/>
    <property type="match status" value="1"/>
</dbReference>
<dbReference type="InterPro" id="IPR018170">
    <property type="entry name" value="Aldo/ket_reductase_CS"/>
</dbReference>
<dbReference type="GO" id="GO:0016652">
    <property type="term" value="F:oxidoreductase activity, acting on NAD(P)H as acceptor"/>
    <property type="evidence" value="ECO:0007669"/>
    <property type="project" value="InterPro"/>
</dbReference>
<comment type="caution">
    <text evidence="9">The sequence shown here is derived from an EMBL/GenBank/DDBJ whole genome shotgun (WGS) entry which is preliminary data.</text>
</comment>
<dbReference type="FunCoup" id="A0A1Y1UTB3">
    <property type="interactions" value="173"/>
</dbReference>
<keyword evidence="3" id="KW-0560">Oxidoreductase</keyword>
<keyword evidence="7" id="KW-1133">Transmembrane helix</keyword>
<evidence type="ECO:0000256" key="3">
    <source>
        <dbReference type="ARBA" id="ARBA00023002"/>
    </source>
</evidence>
<name>A0A1Y1UTB3_9TREE</name>
<keyword evidence="10" id="KW-1185">Reference proteome</keyword>
<dbReference type="PIRSF" id="PIRSF000097">
    <property type="entry name" value="AKR"/>
    <property type="match status" value="1"/>
</dbReference>
<dbReference type="InterPro" id="IPR044494">
    <property type="entry name" value="AKR3C2/3"/>
</dbReference>
<dbReference type="Pfam" id="PF00248">
    <property type="entry name" value="Aldo_ket_red"/>
    <property type="match status" value="1"/>
</dbReference>
<accession>A0A1Y1UTB3</accession>
<evidence type="ECO:0000256" key="2">
    <source>
        <dbReference type="ARBA" id="ARBA00022857"/>
    </source>
</evidence>
<dbReference type="EMBL" id="NBSH01000001">
    <property type="protein sequence ID" value="ORX41260.1"/>
    <property type="molecule type" value="Genomic_DNA"/>
</dbReference>
<dbReference type="InterPro" id="IPR036812">
    <property type="entry name" value="NAD(P)_OxRdtase_dom_sf"/>
</dbReference>
<evidence type="ECO:0000256" key="7">
    <source>
        <dbReference type="SAM" id="Phobius"/>
    </source>
</evidence>
<keyword evidence="2" id="KW-0521">NADP</keyword>
<gene>
    <name evidence="9" type="ORF">BD324DRAFT_574835</name>
</gene>
<evidence type="ECO:0000256" key="1">
    <source>
        <dbReference type="ARBA" id="ARBA00007905"/>
    </source>
</evidence>
<evidence type="ECO:0000313" key="10">
    <source>
        <dbReference type="Proteomes" id="UP000193218"/>
    </source>
</evidence>
<dbReference type="Proteomes" id="UP000193218">
    <property type="component" value="Unassembled WGS sequence"/>
</dbReference>
<comment type="similarity">
    <text evidence="1">Belongs to the aldo/keto reductase family.</text>
</comment>
<feature type="domain" description="NADP-dependent oxidoreductase" evidence="8">
    <location>
        <begin position="28"/>
        <end position="263"/>
    </location>
</feature>
<dbReference type="InterPro" id="IPR020471">
    <property type="entry name" value="AKR"/>
</dbReference>
<proteinExistence type="inferred from homology"/>